<dbReference type="Pfam" id="PF00440">
    <property type="entry name" value="TetR_N"/>
    <property type="match status" value="1"/>
</dbReference>
<proteinExistence type="predicted"/>
<gene>
    <name evidence="7" type="ORF">ACFSB2_00415</name>
</gene>
<dbReference type="EMBL" id="JBHUCX010000001">
    <property type="protein sequence ID" value="MFD1673184.1"/>
    <property type="molecule type" value="Genomic_DNA"/>
</dbReference>
<evidence type="ECO:0000313" key="8">
    <source>
        <dbReference type="Proteomes" id="UP001597079"/>
    </source>
</evidence>
<keyword evidence="1" id="KW-0678">Repressor</keyword>
<reference evidence="8" key="1">
    <citation type="journal article" date="2019" name="Int. J. Syst. Evol. Microbiol.">
        <title>The Global Catalogue of Microorganisms (GCM) 10K type strain sequencing project: providing services to taxonomists for standard genome sequencing and annotation.</title>
        <authorList>
            <consortium name="The Broad Institute Genomics Platform"/>
            <consortium name="The Broad Institute Genome Sequencing Center for Infectious Disease"/>
            <person name="Wu L."/>
            <person name="Ma J."/>
        </authorList>
    </citation>
    <scope>NUCLEOTIDE SEQUENCE [LARGE SCALE GENOMIC DNA]</scope>
    <source>
        <strain evidence="8">CGMCC 1.12286</strain>
    </source>
</reference>
<accession>A0ABW4JA17</accession>
<dbReference type="RefSeq" id="WP_377940519.1">
    <property type="nucleotide sequence ID" value="NZ_JBHUCX010000001.1"/>
</dbReference>
<evidence type="ECO:0000256" key="4">
    <source>
        <dbReference type="ARBA" id="ARBA00023163"/>
    </source>
</evidence>
<sequence>MSSNRQREILHAAVKLFEQKGYQATSVQDIADAVGLQKGSLYHYIQSKEELLMQIADAAIRQFNEQLQEILARPMTAQEKLAAMIRMHVQTSIENLETTTVLWREAFSLGEAPQGVIQKMTDTYLDLVTQILNEGSENGEFQVHHPRVTALAILGACNWVYRWYRPSGSMNANDVAHTFSKLFLDGLLTTH</sequence>
<dbReference type="Pfam" id="PF17932">
    <property type="entry name" value="TetR_C_24"/>
    <property type="match status" value="1"/>
</dbReference>
<dbReference type="PANTHER" id="PTHR30055:SF175">
    <property type="entry name" value="HTH-TYPE TRANSCRIPTIONAL REPRESSOR KSTR2"/>
    <property type="match status" value="1"/>
</dbReference>
<evidence type="ECO:0000259" key="6">
    <source>
        <dbReference type="PROSITE" id="PS50977"/>
    </source>
</evidence>
<keyword evidence="8" id="KW-1185">Reference proteome</keyword>
<evidence type="ECO:0000256" key="1">
    <source>
        <dbReference type="ARBA" id="ARBA00022491"/>
    </source>
</evidence>
<keyword evidence="3 5" id="KW-0238">DNA-binding</keyword>
<dbReference type="PRINTS" id="PR00455">
    <property type="entry name" value="HTHTETR"/>
</dbReference>
<dbReference type="Proteomes" id="UP001597079">
    <property type="component" value="Unassembled WGS sequence"/>
</dbReference>
<dbReference type="InterPro" id="IPR009057">
    <property type="entry name" value="Homeodomain-like_sf"/>
</dbReference>
<name>A0ABW4JA17_9BACL</name>
<dbReference type="SUPFAM" id="SSF48498">
    <property type="entry name" value="Tetracyclin repressor-like, C-terminal domain"/>
    <property type="match status" value="1"/>
</dbReference>
<evidence type="ECO:0000256" key="5">
    <source>
        <dbReference type="PROSITE-ProRule" id="PRU00335"/>
    </source>
</evidence>
<dbReference type="Gene3D" id="1.10.10.60">
    <property type="entry name" value="Homeodomain-like"/>
    <property type="match status" value="1"/>
</dbReference>
<dbReference type="InterPro" id="IPR001647">
    <property type="entry name" value="HTH_TetR"/>
</dbReference>
<keyword evidence="2" id="KW-0805">Transcription regulation</keyword>
<evidence type="ECO:0000256" key="3">
    <source>
        <dbReference type="ARBA" id="ARBA00023125"/>
    </source>
</evidence>
<feature type="domain" description="HTH tetR-type" evidence="6">
    <location>
        <begin position="3"/>
        <end position="63"/>
    </location>
</feature>
<organism evidence="7 8">
    <name type="scientific">Alicyclobacillus fodiniaquatilis</name>
    <dbReference type="NCBI Taxonomy" id="1661150"/>
    <lineage>
        <taxon>Bacteria</taxon>
        <taxon>Bacillati</taxon>
        <taxon>Bacillota</taxon>
        <taxon>Bacilli</taxon>
        <taxon>Bacillales</taxon>
        <taxon>Alicyclobacillaceae</taxon>
        <taxon>Alicyclobacillus</taxon>
    </lineage>
</organism>
<evidence type="ECO:0000256" key="2">
    <source>
        <dbReference type="ARBA" id="ARBA00023015"/>
    </source>
</evidence>
<feature type="DNA-binding region" description="H-T-H motif" evidence="5">
    <location>
        <begin position="26"/>
        <end position="45"/>
    </location>
</feature>
<dbReference type="InterPro" id="IPR050109">
    <property type="entry name" value="HTH-type_TetR-like_transc_reg"/>
</dbReference>
<protein>
    <submittedName>
        <fullName evidence="7">TetR/AcrR family transcriptional regulator</fullName>
    </submittedName>
</protein>
<dbReference type="InterPro" id="IPR041490">
    <property type="entry name" value="KstR2_TetR_C"/>
</dbReference>
<dbReference type="PROSITE" id="PS50977">
    <property type="entry name" value="HTH_TETR_2"/>
    <property type="match status" value="1"/>
</dbReference>
<keyword evidence="4" id="KW-0804">Transcription</keyword>
<dbReference type="SUPFAM" id="SSF46689">
    <property type="entry name" value="Homeodomain-like"/>
    <property type="match status" value="1"/>
</dbReference>
<dbReference type="InterPro" id="IPR036271">
    <property type="entry name" value="Tet_transcr_reg_TetR-rel_C_sf"/>
</dbReference>
<dbReference type="PANTHER" id="PTHR30055">
    <property type="entry name" value="HTH-TYPE TRANSCRIPTIONAL REGULATOR RUTR"/>
    <property type="match status" value="1"/>
</dbReference>
<comment type="caution">
    <text evidence="7">The sequence shown here is derived from an EMBL/GenBank/DDBJ whole genome shotgun (WGS) entry which is preliminary data.</text>
</comment>
<evidence type="ECO:0000313" key="7">
    <source>
        <dbReference type="EMBL" id="MFD1673184.1"/>
    </source>
</evidence>
<dbReference type="Gene3D" id="1.10.357.10">
    <property type="entry name" value="Tetracycline Repressor, domain 2"/>
    <property type="match status" value="1"/>
</dbReference>